<dbReference type="EMBL" id="BMVX01000038">
    <property type="protein sequence ID" value="GGZ94937.1"/>
    <property type="molecule type" value="Genomic_DNA"/>
</dbReference>
<proteinExistence type="predicted"/>
<reference evidence="1" key="2">
    <citation type="submission" date="2020-09" db="EMBL/GenBank/DDBJ databases">
        <authorList>
            <person name="Sun Q."/>
            <person name="Ohkuma M."/>
        </authorList>
    </citation>
    <scope>NUCLEOTIDE SEQUENCE</scope>
    <source>
        <strain evidence="1">JCM 4834</strain>
    </source>
</reference>
<dbReference type="Proteomes" id="UP000634660">
    <property type="component" value="Unassembled WGS sequence"/>
</dbReference>
<name>A0A918RFJ5_9ACTN</name>
<organism evidence="1 2">
    <name type="scientific">Streptomyces subrutilus</name>
    <dbReference type="NCBI Taxonomy" id="36818"/>
    <lineage>
        <taxon>Bacteria</taxon>
        <taxon>Bacillati</taxon>
        <taxon>Actinomycetota</taxon>
        <taxon>Actinomycetes</taxon>
        <taxon>Kitasatosporales</taxon>
        <taxon>Streptomycetaceae</taxon>
        <taxon>Streptomyces</taxon>
    </lineage>
</organism>
<evidence type="ECO:0000313" key="1">
    <source>
        <dbReference type="EMBL" id="GGZ94937.1"/>
    </source>
</evidence>
<protein>
    <submittedName>
        <fullName evidence="1">Uncharacterized protein</fullName>
    </submittedName>
</protein>
<sequence length="85" mass="9495">MRSEGSAVGTDRLLVREMLRAGPRKTRRSRLRAMKKERSAVCRRGLIASEHRRCGKCLSRQTVTRDRAWALTCGYGAMGPGFLSG</sequence>
<reference evidence="1" key="1">
    <citation type="journal article" date="2014" name="Int. J. Syst. Evol. Microbiol.">
        <title>Complete genome sequence of Corynebacterium casei LMG S-19264T (=DSM 44701T), isolated from a smear-ripened cheese.</title>
        <authorList>
            <consortium name="US DOE Joint Genome Institute (JGI-PGF)"/>
            <person name="Walter F."/>
            <person name="Albersmeier A."/>
            <person name="Kalinowski J."/>
            <person name="Ruckert C."/>
        </authorList>
    </citation>
    <scope>NUCLEOTIDE SEQUENCE</scope>
    <source>
        <strain evidence="1">JCM 4834</strain>
    </source>
</reference>
<dbReference type="AlphaFoldDB" id="A0A918RFJ5"/>
<accession>A0A918RFJ5</accession>
<comment type="caution">
    <text evidence="1">The sequence shown here is derived from an EMBL/GenBank/DDBJ whole genome shotgun (WGS) entry which is preliminary data.</text>
</comment>
<gene>
    <name evidence="1" type="ORF">GCM10010371_63500</name>
</gene>
<evidence type="ECO:0000313" key="2">
    <source>
        <dbReference type="Proteomes" id="UP000634660"/>
    </source>
</evidence>